<protein>
    <submittedName>
        <fullName evidence="1">Uncharacterized protein</fullName>
    </submittedName>
</protein>
<evidence type="ECO:0000313" key="1">
    <source>
        <dbReference type="EMBL" id="GLQ30834.1"/>
    </source>
</evidence>
<sequence>MEKLGYKNFSAKTTHPKDENAYYGQLTDYFYALSGDDKLIQVGEHLGRGNTENFAIAVT</sequence>
<keyword evidence="2" id="KW-1185">Reference proteome</keyword>
<proteinExistence type="predicted"/>
<organism evidence="1 2">
    <name type="scientific">Litoribrevibacter albus</name>
    <dbReference type="NCBI Taxonomy" id="1473156"/>
    <lineage>
        <taxon>Bacteria</taxon>
        <taxon>Pseudomonadati</taxon>
        <taxon>Pseudomonadota</taxon>
        <taxon>Gammaproteobacteria</taxon>
        <taxon>Oceanospirillales</taxon>
        <taxon>Oceanospirillaceae</taxon>
        <taxon>Litoribrevibacter</taxon>
    </lineage>
</organism>
<comment type="caution">
    <text evidence="1">The sequence shown here is derived from an EMBL/GenBank/DDBJ whole genome shotgun (WGS) entry which is preliminary data.</text>
</comment>
<evidence type="ECO:0000313" key="2">
    <source>
        <dbReference type="Proteomes" id="UP001161389"/>
    </source>
</evidence>
<dbReference type="AlphaFoldDB" id="A0AA37S9A2"/>
<dbReference type="EMBL" id="BSNM01000009">
    <property type="protein sequence ID" value="GLQ30834.1"/>
    <property type="molecule type" value="Genomic_DNA"/>
</dbReference>
<reference evidence="1" key="1">
    <citation type="journal article" date="2014" name="Int. J. Syst. Evol. Microbiol.">
        <title>Complete genome sequence of Corynebacterium casei LMG S-19264T (=DSM 44701T), isolated from a smear-ripened cheese.</title>
        <authorList>
            <consortium name="US DOE Joint Genome Institute (JGI-PGF)"/>
            <person name="Walter F."/>
            <person name="Albersmeier A."/>
            <person name="Kalinowski J."/>
            <person name="Ruckert C."/>
        </authorList>
    </citation>
    <scope>NUCLEOTIDE SEQUENCE</scope>
    <source>
        <strain evidence="1">NBRC 110071</strain>
    </source>
</reference>
<reference evidence="1" key="2">
    <citation type="submission" date="2023-01" db="EMBL/GenBank/DDBJ databases">
        <title>Draft genome sequence of Litoribrevibacter albus strain NBRC 110071.</title>
        <authorList>
            <person name="Sun Q."/>
            <person name="Mori K."/>
        </authorList>
    </citation>
    <scope>NUCLEOTIDE SEQUENCE</scope>
    <source>
        <strain evidence="1">NBRC 110071</strain>
    </source>
</reference>
<accession>A0AA37S9A2</accession>
<dbReference type="Proteomes" id="UP001161389">
    <property type="component" value="Unassembled WGS sequence"/>
</dbReference>
<gene>
    <name evidence="1" type="ORF">GCM10007876_13130</name>
</gene>
<name>A0AA37S9A2_9GAMM</name>